<protein>
    <submittedName>
        <fullName evidence="1">Uncharacterized protein</fullName>
    </submittedName>
</protein>
<dbReference type="AlphaFoldDB" id="I4D1F3"/>
<organism evidence="1 2">
    <name type="scientific">Desulfosporosinus acidiphilus (strain DSM 22704 / JCM 16185 / SJ4)</name>
    <dbReference type="NCBI Taxonomy" id="646529"/>
    <lineage>
        <taxon>Bacteria</taxon>
        <taxon>Bacillati</taxon>
        <taxon>Bacillota</taxon>
        <taxon>Clostridia</taxon>
        <taxon>Eubacteriales</taxon>
        <taxon>Desulfitobacteriaceae</taxon>
        <taxon>Desulfosporosinus</taxon>
    </lineage>
</organism>
<gene>
    <name evidence="1" type="ordered locus">Desaci_0562</name>
</gene>
<evidence type="ECO:0000313" key="1">
    <source>
        <dbReference type="EMBL" id="AFM39627.1"/>
    </source>
</evidence>
<keyword evidence="2" id="KW-1185">Reference proteome</keyword>
<evidence type="ECO:0000313" key="2">
    <source>
        <dbReference type="Proteomes" id="UP000002892"/>
    </source>
</evidence>
<dbReference type="KEGG" id="dai:Desaci_0562"/>
<dbReference type="EMBL" id="CP003639">
    <property type="protein sequence ID" value="AFM39627.1"/>
    <property type="molecule type" value="Genomic_DNA"/>
</dbReference>
<dbReference type="HOGENOM" id="CLU_2507201_0_0_9"/>
<dbReference type="Proteomes" id="UP000002892">
    <property type="component" value="Chromosome"/>
</dbReference>
<name>I4D1F3_DESAJ</name>
<reference evidence="1 2" key="1">
    <citation type="journal article" date="2012" name="J. Bacteriol.">
        <title>Complete genome sequences of Desulfosporosinus orientis DSM765T, Desulfosporosinus youngiae DSM17734T, Desulfosporosinus meridiei DSM13257T, and Desulfosporosinus acidiphilus DSM22704T.</title>
        <authorList>
            <person name="Pester M."/>
            <person name="Brambilla E."/>
            <person name="Alazard D."/>
            <person name="Rattei T."/>
            <person name="Weinmaier T."/>
            <person name="Han J."/>
            <person name="Lucas S."/>
            <person name="Lapidus A."/>
            <person name="Cheng J.F."/>
            <person name="Goodwin L."/>
            <person name="Pitluck S."/>
            <person name="Peters L."/>
            <person name="Ovchinnikova G."/>
            <person name="Teshima H."/>
            <person name="Detter J.C."/>
            <person name="Han C.S."/>
            <person name="Tapia R."/>
            <person name="Land M.L."/>
            <person name="Hauser L."/>
            <person name="Kyrpides N.C."/>
            <person name="Ivanova N.N."/>
            <person name="Pagani I."/>
            <person name="Huntmann M."/>
            <person name="Wei C.L."/>
            <person name="Davenport K.W."/>
            <person name="Daligault H."/>
            <person name="Chain P.S."/>
            <person name="Chen A."/>
            <person name="Mavromatis K."/>
            <person name="Markowitz V."/>
            <person name="Szeto E."/>
            <person name="Mikhailova N."/>
            <person name="Pati A."/>
            <person name="Wagner M."/>
            <person name="Woyke T."/>
            <person name="Ollivier B."/>
            <person name="Klenk H.P."/>
            <person name="Spring S."/>
            <person name="Loy A."/>
        </authorList>
    </citation>
    <scope>NUCLEOTIDE SEQUENCE [LARGE SCALE GENOMIC DNA]</scope>
    <source>
        <strain evidence="2">DSM 22704 / JCM 16185 / SJ4</strain>
    </source>
</reference>
<accession>I4D1F3</accession>
<sequence>MISSEIVLVTSYCNEIEIQNILLSKKGITDCHVHNQQTVISYDPQKVHYDNILETVANAGCRIIWFCVNDDLNNLVTAAFERFPL</sequence>
<dbReference type="RefSeq" id="WP_014825639.1">
    <property type="nucleotide sequence ID" value="NC_018068.1"/>
</dbReference>
<proteinExistence type="predicted"/>